<feature type="transmembrane region" description="Helical" evidence="1">
    <location>
        <begin position="99"/>
        <end position="119"/>
    </location>
</feature>
<dbReference type="AlphaFoldDB" id="A0A8J2YCE6"/>
<dbReference type="Pfam" id="PF14897">
    <property type="entry name" value="EpsG"/>
    <property type="match status" value="1"/>
</dbReference>
<dbReference type="Proteomes" id="UP000628775">
    <property type="component" value="Unassembled WGS sequence"/>
</dbReference>
<dbReference type="RefSeq" id="WP_188689064.1">
    <property type="nucleotide sequence ID" value="NZ_BMIR01000002.1"/>
</dbReference>
<keyword evidence="3" id="KW-1185">Reference proteome</keyword>
<feature type="transmembrane region" description="Helical" evidence="1">
    <location>
        <begin position="272"/>
        <end position="292"/>
    </location>
</feature>
<comment type="caution">
    <text evidence="2">The sequence shown here is derived from an EMBL/GenBank/DDBJ whole genome shotgun (WGS) entry which is preliminary data.</text>
</comment>
<dbReference type="EMBL" id="BMIR01000002">
    <property type="protein sequence ID" value="GGE30466.1"/>
    <property type="molecule type" value="Genomic_DNA"/>
</dbReference>
<protein>
    <submittedName>
        <fullName evidence="2">Transmembrane protein EpsG</fullName>
    </submittedName>
</protein>
<keyword evidence="1" id="KW-1133">Transmembrane helix</keyword>
<feature type="transmembrane region" description="Helical" evidence="1">
    <location>
        <begin position="6"/>
        <end position="22"/>
    </location>
</feature>
<reference evidence="2" key="1">
    <citation type="journal article" date="2014" name="Int. J. Syst. Evol. Microbiol.">
        <title>Complete genome sequence of Corynebacterium casei LMG S-19264T (=DSM 44701T), isolated from a smear-ripened cheese.</title>
        <authorList>
            <consortium name="US DOE Joint Genome Institute (JGI-PGF)"/>
            <person name="Walter F."/>
            <person name="Albersmeier A."/>
            <person name="Kalinowski J."/>
            <person name="Ruckert C."/>
        </authorList>
    </citation>
    <scope>NUCLEOTIDE SEQUENCE</scope>
    <source>
        <strain evidence="2">CGMCC 1.15371</strain>
    </source>
</reference>
<feature type="transmembrane region" description="Helical" evidence="1">
    <location>
        <begin position="321"/>
        <end position="337"/>
    </location>
</feature>
<gene>
    <name evidence="2" type="primary">epsG</name>
    <name evidence="2" type="ORF">GCM10011391_06370</name>
</gene>
<organism evidence="2 3">
    <name type="scientific">Pullulanibacillus camelliae</name>
    <dbReference type="NCBI Taxonomy" id="1707096"/>
    <lineage>
        <taxon>Bacteria</taxon>
        <taxon>Bacillati</taxon>
        <taxon>Bacillota</taxon>
        <taxon>Bacilli</taxon>
        <taxon>Bacillales</taxon>
        <taxon>Sporolactobacillaceae</taxon>
        <taxon>Pullulanibacillus</taxon>
    </lineage>
</organism>
<name>A0A8J2YCE6_9BACL</name>
<reference evidence="2" key="2">
    <citation type="submission" date="2020-09" db="EMBL/GenBank/DDBJ databases">
        <authorList>
            <person name="Sun Q."/>
            <person name="Zhou Y."/>
        </authorList>
    </citation>
    <scope>NUCLEOTIDE SEQUENCE</scope>
    <source>
        <strain evidence="2">CGMCC 1.15371</strain>
    </source>
</reference>
<evidence type="ECO:0000313" key="3">
    <source>
        <dbReference type="Proteomes" id="UP000628775"/>
    </source>
</evidence>
<feature type="transmembrane region" description="Helical" evidence="1">
    <location>
        <begin position="146"/>
        <end position="164"/>
    </location>
</feature>
<evidence type="ECO:0000256" key="1">
    <source>
        <dbReference type="SAM" id="Phobius"/>
    </source>
</evidence>
<feature type="transmembrane region" description="Helical" evidence="1">
    <location>
        <begin position="34"/>
        <end position="52"/>
    </location>
</feature>
<keyword evidence="1" id="KW-0472">Membrane</keyword>
<dbReference type="InterPro" id="IPR049458">
    <property type="entry name" value="EpsG-like"/>
</dbReference>
<evidence type="ECO:0000313" key="2">
    <source>
        <dbReference type="EMBL" id="GGE30466.1"/>
    </source>
</evidence>
<keyword evidence="1 2" id="KW-0812">Transmembrane</keyword>
<proteinExistence type="predicted"/>
<feature type="transmembrane region" description="Helical" evidence="1">
    <location>
        <begin position="298"/>
        <end position="316"/>
    </location>
</feature>
<feature type="transmembrane region" description="Helical" evidence="1">
    <location>
        <begin position="201"/>
        <end position="222"/>
    </location>
</feature>
<feature type="transmembrane region" description="Helical" evidence="1">
    <location>
        <begin position="242"/>
        <end position="260"/>
    </location>
</feature>
<sequence>MEILWLNFGFVYLFSLFSRLFSNPIKSEPYVRPHRLLVFLVMACLICVAGLRQNIGDTYFYMHAYKVGDFQLNHIDFKDEFGFYFLQWLLHHFSNNPQMLIFTTACITNMLIVLVLYHYSRFFELSIYILITSGAFTVSMNGIRQALAAAILFAATAFLLHGYWKRYIVVVLLAATIHQSALIFIPIYFIVRRKAWTKVTFLLLLCAVVIAFSFNTFSTLLFDALSDTKYEHYSQFSEGGASLVRVAVSAVPLIIAYFGRERLRALWDKSDIIVNLSLLGFIFMVIATKNWIFARFDIYFDLYSILLISWLIPLFVKQNRYFIYYGLIVCYFIYYYYEQVQTLMIDYHSQYLKW</sequence>
<feature type="transmembrane region" description="Helical" evidence="1">
    <location>
        <begin position="170"/>
        <end position="189"/>
    </location>
</feature>
<accession>A0A8J2YCE6</accession>